<dbReference type="InterPro" id="IPR036188">
    <property type="entry name" value="FAD/NAD-bd_sf"/>
</dbReference>
<dbReference type="Proteomes" id="UP001184150">
    <property type="component" value="Unassembled WGS sequence"/>
</dbReference>
<comment type="caution">
    <text evidence="3">The sequence shown here is derived from an EMBL/GenBank/DDBJ whole genome shotgun (WGS) entry which is preliminary data.</text>
</comment>
<name>A0ABU1MMY3_9SPHN</name>
<keyword evidence="4" id="KW-1185">Reference proteome</keyword>
<dbReference type="Gene3D" id="3.50.50.60">
    <property type="entry name" value="FAD/NAD(P)-binding domain"/>
    <property type="match status" value="1"/>
</dbReference>
<evidence type="ECO:0000259" key="2">
    <source>
        <dbReference type="Pfam" id="PF01266"/>
    </source>
</evidence>
<evidence type="ECO:0000256" key="1">
    <source>
        <dbReference type="ARBA" id="ARBA00023002"/>
    </source>
</evidence>
<sequence>MSQVRGGDTGRIQTIAGDHWISSAHDDLRLRRSLDGEVSVDIAILGGGFSGLWTAYHLLSGNPSLQVAIVERRFCGYGASGRNGGWCSPRFPVDPAPLIRRYGLQVARRVMEAQQDTVARFGETLAEAGIDAEFRHTGLLSIARGEKQHAYLQKTFATYEALGLNEGNRMLDAAEAFEQVHVTRLSGALHSTLGATVHPGKLVRGLANAVEALGAQIFEGTEATSVRRGGDAAICCKTGVVRARRAVVVAGEAYIPGLAGFRRDLLPMSSMIVLTEPLTPAQWEAVGWQGGECLSSQARTKNYLTRTCDDRILYGSRGAPYHFGSATRDEALREEAVFEWMRGTVREWWPALADIGFSNAWGGYLGVPRDWMPTVHFDPDSKLAVLYGYTGRGVSTSAMCARLAAGLVGGWQTGLEGLPFHRAAPRKWEVEPFRWGGVRYVQNALARMDAAEEQNRAMPIDAPLAEYLSAQ</sequence>
<dbReference type="EMBL" id="JAVDRD010000005">
    <property type="protein sequence ID" value="MDR6511579.1"/>
    <property type="molecule type" value="Genomic_DNA"/>
</dbReference>
<evidence type="ECO:0000313" key="4">
    <source>
        <dbReference type="Proteomes" id="UP001184150"/>
    </source>
</evidence>
<dbReference type="InterPro" id="IPR006076">
    <property type="entry name" value="FAD-dep_OxRdtase"/>
</dbReference>
<dbReference type="Gene3D" id="3.30.9.10">
    <property type="entry name" value="D-Amino Acid Oxidase, subunit A, domain 2"/>
    <property type="match status" value="1"/>
</dbReference>
<proteinExistence type="predicted"/>
<dbReference type="PANTHER" id="PTHR13847:SF285">
    <property type="entry name" value="FAD DEPENDENT OXIDOREDUCTASE DOMAIN-CONTAINING PROTEIN"/>
    <property type="match status" value="1"/>
</dbReference>
<dbReference type="PANTHER" id="PTHR13847">
    <property type="entry name" value="SARCOSINE DEHYDROGENASE-RELATED"/>
    <property type="match status" value="1"/>
</dbReference>
<dbReference type="RefSeq" id="WP_169049998.1">
    <property type="nucleotide sequence ID" value="NZ_JAVDRD010000005.1"/>
</dbReference>
<dbReference type="SUPFAM" id="SSF51905">
    <property type="entry name" value="FAD/NAD(P)-binding domain"/>
    <property type="match status" value="1"/>
</dbReference>
<reference evidence="3 4" key="1">
    <citation type="submission" date="2023-07" db="EMBL/GenBank/DDBJ databases">
        <title>Sorghum-associated microbial communities from plants grown in Nebraska, USA.</title>
        <authorList>
            <person name="Schachtman D."/>
        </authorList>
    </citation>
    <scope>NUCLEOTIDE SEQUENCE [LARGE SCALE GENOMIC DNA]</scope>
    <source>
        <strain evidence="3 4">DS1027</strain>
    </source>
</reference>
<protein>
    <submittedName>
        <fullName evidence="3">Glycine/D-amino acid oxidase-like deaminating enzyme</fullName>
    </submittedName>
</protein>
<accession>A0ABU1MMY3</accession>
<dbReference type="Pfam" id="PF01266">
    <property type="entry name" value="DAO"/>
    <property type="match status" value="1"/>
</dbReference>
<feature type="domain" description="FAD dependent oxidoreductase" evidence="2">
    <location>
        <begin position="41"/>
        <end position="405"/>
    </location>
</feature>
<gene>
    <name evidence="3" type="ORF">J2792_002451</name>
</gene>
<evidence type="ECO:0000313" key="3">
    <source>
        <dbReference type="EMBL" id="MDR6511579.1"/>
    </source>
</evidence>
<keyword evidence="1" id="KW-0560">Oxidoreductase</keyword>
<organism evidence="3 4">
    <name type="scientific">Novosphingobium capsulatum</name>
    <dbReference type="NCBI Taxonomy" id="13688"/>
    <lineage>
        <taxon>Bacteria</taxon>
        <taxon>Pseudomonadati</taxon>
        <taxon>Pseudomonadota</taxon>
        <taxon>Alphaproteobacteria</taxon>
        <taxon>Sphingomonadales</taxon>
        <taxon>Sphingomonadaceae</taxon>
        <taxon>Novosphingobium</taxon>
    </lineage>
</organism>